<dbReference type="Proteomes" id="UP000002320">
    <property type="component" value="Unassembled WGS sequence"/>
</dbReference>
<dbReference type="GO" id="GO:0005634">
    <property type="term" value="C:nucleus"/>
    <property type="evidence" value="ECO:0007669"/>
    <property type="project" value="InterPro"/>
</dbReference>
<dbReference type="PANTHER" id="PTHR10880">
    <property type="entry name" value="MORTALITY FACTOR 4-LIKE PROTEIN"/>
    <property type="match status" value="1"/>
</dbReference>
<dbReference type="OrthoDB" id="124855at2759"/>
<name>B0XLW2_CULQU</name>
<protein>
    <submittedName>
        <fullName evidence="2 3">Chromo domain protein</fullName>
    </submittedName>
</protein>
<dbReference type="VEuPathDB" id="VectorBase:CPIJ020081"/>
<gene>
    <name evidence="3" type="primary">6054773</name>
    <name evidence="2" type="ORF">CpipJ_CPIJ020081</name>
</gene>
<proteinExistence type="predicted"/>
<dbReference type="GO" id="GO:0035267">
    <property type="term" value="C:NuA4 histone acetyltransferase complex"/>
    <property type="evidence" value="ECO:0007669"/>
    <property type="project" value="TreeGrafter"/>
</dbReference>
<dbReference type="GO" id="GO:0006325">
    <property type="term" value="P:chromatin organization"/>
    <property type="evidence" value="ECO:0007669"/>
    <property type="project" value="InterPro"/>
</dbReference>
<reference evidence="3" key="2">
    <citation type="submission" date="2020-05" db="UniProtKB">
        <authorList>
            <consortium name="EnsemblMetazoa"/>
        </authorList>
    </citation>
    <scope>IDENTIFICATION</scope>
    <source>
        <strain evidence="3">JHB</strain>
    </source>
</reference>
<dbReference type="STRING" id="7176.B0XLW2"/>
<dbReference type="SUPFAM" id="SSF54160">
    <property type="entry name" value="Chromo domain-like"/>
    <property type="match status" value="1"/>
</dbReference>
<sequence>MPPKLKFSEGEKVLCFHGPLIYEAKLLKSMVMKDKQVKYFIHYAGWNKK</sequence>
<feature type="domain" description="MSL3 chromodomain-like" evidence="1">
    <location>
        <begin position="7"/>
        <end position="49"/>
    </location>
</feature>
<reference evidence="2" key="1">
    <citation type="submission" date="2007-03" db="EMBL/GenBank/DDBJ databases">
        <title>Annotation of Culex pipiens quinquefasciatus.</title>
        <authorList>
            <consortium name="The Broad Institute Genome Sequencing Platform"/>
            <person name="Atkinson P.W."/>
            <person name="Hemingway J."/>
            <person name="Christensen B.M."/>
            <person name="Higgs S."/>
            <person name="Kodira C."/>
            <person name="Hannick L."/>
            <person name="Megy K."/>
            <person name="O'Leary S."/>
            <person name="Pearson M."/>
            <person name="Haas B.J."/>
            <person name="Mauceli E."/>
            <person name="Wortman J.R."/>
            <person name="Lee N.H."/>
            <person name="Guigo R."/>
            <person name="Stanke M."/>
            <person name="Alvarado L."/>
            <person name="Amedeo P."/>
            <person name="Antoine C.H."/>
            <person name="Arensburger P."/>
            <person name="Bidwell S.L."/>
            <person name="Crawford M."/>
            <person name="Camaro F."/>
            <person name="Devon K."/>
            <person name="Engels R."/>
            <person name="Hammond M."/>
            <person name="Howarth C."/>
            <person name="Koehrsen M."/>
            <person name="Lawson D."/>
            <person name="Montgomery P."/>
            <person name="Nene V."/>
            <person name="Nusbaum C."/>
            <person name="Puiu D."/>
            <person name="Romero-Severson J."/>
            <person name="Severson D.W."/>
            <person name="Shumway M."/>
            <person name="Sisk P."/>
            <person name="Stolte C."/>
            <person name="Zeng Q."/>
            <person name="Eisenstadt E."/>
            <person name="Fraser-Liggett C."/>
            <person name="Strausberg R."/>
            <person name="Galagan J."/>
            <person name="Birren B."/>
            <person name="Collins F.H."/>
        </authorList>
    </citation>
    <scope>NUCLEOTIDE SEQUENCE [LARGE SCALE GENOMIC DNA]</scope>
    <source>
        <strain evidence="2">JHB</strain>
    </source>
</reference>
<evidence type="ECO:0000313" key="4">
    <source>
        <dbReference type="Proteomes" id="UP000002320"/>
    </source>
</evidence>
<dbReference type="InterPro" id="IPR016197">
    <property type="entry name" value="Chromo-like_dom_sf"/>
</dbReference>
<dbReference type="EnsemblMetazoa" id="CPIJ020081-RA">
    <property type="protein sequence ID" value="CPIJ020081-PA"/>
    <property type="gene ID" value="CPIJ020081"/>
</dbReference>
<dbReference type="eggNOG" id="KOG3001">
    <property type="taxonomic scope" value="Eukaryota"/>
</dbReference>
<organism>
    <name type="scientific">Culex quinquefasciatus</name>
    <name type="common">Southern house mosquito</name>
    <name type="synonym">Culex pungens</name>
    <dbReference type="NCBI Taxonomy" id="7176"/>
    <lineage>
        <taxon>Eukaryota</taxon>
        <taxon>Metazoa</taxon>
        <taxon>Ecdysozoa</taxon>
        <taxon>Arthropoda</taxon>
        <taxon>Hexapoda</taxon>
        <taxon>Insecta</taxon>
        <taxon>Pterygota</taxon>
        <taxon>Neoptera</taxon>
        <taxon>Endopterygota</taxon>
        <taxon>Diptera</taxon>
        <taxon>Nematocera</taxon>
        <taxon>Culicoidea</taxon>
        <taxon>Culicidae</taxon>
        <taxon>Culicinae</taxon>
        <taxon>Culicini</taxon>
        <taxon>Culex</taxon>
        <taxon>Culex</taxon>
    </lineage>
</organism>
<dbReference type="GO" id="GO:0006355">
    <property type="term" value="P:regulation of DNA-templated transcription"/>
    <property type="evidence" value="ECO:0007669"/>
    <property type="project" value="InterPro"/>
</dbReference>
<dbReference type="InParanoid" id="B0XLW2"/>
<evidence type="ECO:0000313" key="2">
    <source>
        <dbReference type="EMBL" id="EDS35335.1"/>
    </source>
</evidence>
<dbReference type="HOGENOM" id="CLU_3144290_0_0_1"/>
<accession>B0XLW2</accession>
<dbReference type="KEGG" id="cqu:CpipJ_CPIJ020081"/>
<dbReference type="AlphaFoldDB" id="B0XLW2"/>
<evidence type="ECO:0000259" key="1">
    <source>
        <dbReference type="Pfam" id="PF22732"/>
    </source>
</evidence>
<evidence type="ECO:0000313" key="3">
    <source>
        <dbReference type="EnsemblMetazoa" id="CPIJ020081-PA"/>
    </source>
</evidence>
<dbReference type="EMBL" id="DS234840">
    <property type="protein sequence ID" value="EDS35335.1"/>
    <property type="molecule type" value="Genomic_DNA"/>
</dbReference>
<dbReference type="InterPro" id="IPR053820">
    <property type="entry name" value="MSL3_chromo-like"/>
</dbReference>
<keyword evidence="4" id="KW-1185">Reference proteome</keyword>
<dbReference type="VEuPathDB" id="VectorBase:CQUJHB003687"/>
<dbReference type="PANTHER" id="PTHR10880:SF48">
    <property type="entry name" value="MORTALITY FACTOR 4 LIKE 2"/>
    <property type="match status" value="1"/>
</dbReference>
<dbReference type="InterPro" id="IPR008676">
    <property type="entry name" value="MRG"/>
</dbReference>
<dbReference type="Gene3D" id="2.30.30.140">
    <property type="match status" value="1"/>
</dbReference>
<dbReference type="Pfam" id="PF22732">
    <property type="entry name" value="MSL3_chromo-like"/>
    <property type="match status" value="1"/>
</dbReference>